<dbReference type="KEGG" id="red:roselon_03408"/>
<dbReference type="RefSeq" id="WP_025313288.1">
    <property type="nucleotide sequence ID" value="NZ_CP004372.1"/>
</dbReference>
<dbReference type="AlphaFoldDB" id="W8S9I4"/>
<dbReference type="Gene3D" id="3.40.630.30">
    <property type="match status" value="1"/>
</dbReference>
<accession>W8S9I4</accession>
<proteinExistence type="predicted"/>
<dbReference type="InterPro" id="IPR000182">
    <property type="entry name" value="GNAT_dom"/>
</dbReference>
<reference evidence="2 3" key="1">
    <citation type="submission" date="2013-03" db="EMBL/GenBank/DDBJ databases">
        <authorList>
            <person name="Fiebig A."/>
            <person name="Goeker M."/>
            <person name="Klenk H.-P.P."/>
        </authorList>
    </citation>
    <scope>NUCLEOTIDE SEQUENCE [LARGE SCALE GENOMIC DNA]</scope>
    <source>
        <strain evidence="3">DSM 19469</strain>
    </source>
</reference>
<name>W8S9I4_9RHOB</name>
<dbReference type="eggNOG" id="COG1670">
    <property type="taxonomic scope" value="Bacteria"/>
</dbReference>
<dbReference type="PROSITE" id="PS51186">
    <property type="entry name" value="GNAT"/>
    <property type="match status" value="1"/>
</dbReference>
<dbReference type="Proteomes" id="UP000019593">
    <property type="component" value="Chromosome"/>
</dbReference>
<protein>
    <submittedName>
        <fullName evidence="2">GCN5-related protein N-acetyltransferase</fullName>
    </submittedName>
</protein>
<sequence length="154" mass="16598">MPADPVPFQTLRLACRPPGDSSAQVYAALFGPQGADLLASDRTEWCNHGVAPWTLSHAGHDVGIGGFRIGYARGGLELRMDLLPDVRGQGLASEFVTEALDYAAEVLRETDVFAAVGQEHATAAWVLKKNGFRPDPRGSDDATPDITVLRRTLR</sequence>
<feature type="domain" description="N-acetyltransferase" evidence="1">
    <location>
        <begin position="9"/>
        <end position="154"/>
    </location>
</feature>
<evidence type="ECO:0000313" key="2">
    <source>
        <dbReference type="EMBL" id="AHM05666.1"/>
    </source>
</evidence>
<dbReference type="SUPFAM" id="SSF55729">
    <property type="entry name" value="Acyl-CoA N-acyltransferases (Nat)"/>
    <property type="match status" value="1"/>
</dbReference>
<dbReference type="InterPro" id="IPR016181">
    <property type="entry name" value="Acyl_CoA_acyltransferase"/>
</dbReference>
<dbReference type="Pfam" id="PF13302">
    <property type="entry name" value="Acetyltransf_3"/>
    <property type="match status" value="1"/>
</dbReference>
<dbReference type="GO" id="GO:0016747">
    <property type="term" value="F:acyltransferase activity, transferring groups other than amino-acyl groups"/>
    <property type="evidence" value="ECO:0007669"/>
    <property type="project" value="InterPro"/>
</dbReference>
<dbReference type="STRING" id="1294273.roselon_03408"/>
<dbReference type="HOGENOM" id="CLU_1765577_0_0_5"/>
<dbReference type="OrthoDB" id="6293260at2"/>
<keyword evidence="3" id="KW-1185">Reference proteome</keyword>
<evidence type="ECO:0000259" key="1">
    <source>
        <dbReference type="PROSITE" id="PS51186"/>
    </source>
</evidence>
<dbReference type="EMBL" id="CP004372">
    <property type="protein sequence ID" value="AHM05666.1"/>
    <property type="molecule type" value="Genomic_DNA"/>
</dbReference>
<gene>
    <name evidence="2" type="ORF">roselon_03408</name>
</gene>
<keyword evidence="2" id="KW-0808">Transferase</keyword>
<organism evidence="2 3">
    <name type="scientific">Roseicyclus elongatus DSM 19469</name>
    <dbReference type="NCBI Taxonomy" id="1294273"/>
    <lineage>
        <taxon>Bacteria</taxon>
        <taxon>Pseudomonadati</taxon>
        <taxon>Pseudomonadota</taxon>
        <taxon>Alphaproteobacteria</taxon>
        <taxon>Rhodobacterales</taxon>
        <taxon>Roseobacteraceae</taxon>
        <taxon>Roseicyclus</taxon>
    </lineage>
</organism>
<evidence type="ECO:0000313" key="3">
    <source>
        <dbReference type="Proteomes" id="UP000019593"/>
    </source>
</evidence>